<keyword evidence="1" id="KW-0732">Signal</keyword>
<evidence type="ECO:0000256" key="1">
    <source>
        <dbReference type="SAM" id="SignalP"/>
    </source>
</evidence>
<organism evidence="2 3">
    <name type="scientific">Anaeromyxobacter oryzae</name>
    <dbReference type="NCBI Taxonomy" id="2918170"/>
    <lineage>
        <taxon>Bacteria</taxon>
        <taxon>Pseudomonadati</taxon>
        <taxon>Myxococcota</taxon>
        <taxon>Myxococcia</taxon>
        <taxon>Myxococcales</taxon>
        <taxon>Cystobacterineae</taxon>
        <taxon>Anaeromyxobacteraceae</taxon>
        <taxon>Anaeromyxobacter</taxon>
    </lineage>
</organism>
<dbReference type="RefSeq" id="WP_248358804.1">
    <property type="nucleotide sequence ID" value="NZ_AP025591.1"/>
</dbReference>
<dbReference type="InterPro" id="IPR013783">
    <property type="entry name" value="Ig-like_fold"/>
</dbReference>
<evidence type="ECO:0000313" key="3">
    <source>
        <dbReference type="Proteomes" id="UP001162891"/>
    </source>
</evidence>
<evidence type="ECO:0008006" key="4">
    <source>
        <dbReference type="Google" id="ProtNLM"/>
    </source>
</evidence>
<dbReference type="SUPFAM" id="SSF81296">
    <property type="entry name" value="E set domains"/>
    <property type="match status" value="2"/>
</dbReference>
<reference evidence="3" key="1">
    <citation type="journal article" date="2022" name="Int. J. Syst. Evol. Microbiol.">
        <title>Anaeromyxobacter oryzae sp. nov., Anaeromyxobacter diazotrophicus sp. nov. and Anaeromyxobacter paludicola sp. nov., isolated from paddy soils.</title>
        <authorList>
            <person name="Itoh H."/>
            <person name="Xu Z."/>
            <person name="Mise K."/>
            <person name="Masuda Y."/>
            <person name="Ushijima N."/>
            <person name="Hayakawa C."/>
            <person name="Shiratori Y."/>
            <person name="Senoo K."/>
        </authorList>
    </citation>
    <scope>NUCLEOTIDE SEQUENCE [LARGE SCALE GENOMIC DNA]</scope>
    <source>
        <strain evidence="3">Red232</strain>
    </source>
</reference>
<sequence>MNPARPTVRRRLVARLFPLLVALGALPLLAPTCDGSQPGLKTFSRGSLIIPMDVCYQYMTDGVKSGYTPFACPQAPDPGDVIKAYGLVYQLIRNNIAVYWVINPTKTAVTGTDLAIQYDGGFPVLRYDWASGGSGTAPTAQHVVRYLGGPFVVDGTDAARASQVLQQYKATFGAVRVHVSNVAFQGNVAKTMAGGWSAGGTVPPKLALLDIGSSGAGAKNSEIVIQGYLQRAGLDTPGAAGTATGTHGQIYDRLFMSDFLPDASGDWKTTNLYKNGYQVLWVPHWAAPSSCSDCPPGASCTCANKYSAATIAQALQTIGAFSVAGKDVFAECAGLGSFEGVFSSTSTTSTYGSTYQSGAANTHFETQAPTGFWINKTTSSAYLWGNFASPLMQLGDYPFIPRDGAIQNFKASAYKAETTRLISDSTDNTYDIFTLVPGTAAHGTVVYLGGHSYSGSDGAFEVGGSRLVLNTLFNLGASCVASGVACNTGKLGVCAQGVMACDAQGQAICKQVTAGSAEICDGLDNDCNGLVDDGLDEGCYDGPVATRNVGLCRDGVRSCSRRADGSYAMSACTGQLLPSDEVCNGLDDNCNGKVDEDPVDTTKGLSQACYTGPTDTVDPATGVPLGICKAGLQSCSAGTWGACQVCGPDAWTDRSNPAYASCEILPQAELCQADGAGNQVDMNCNGAVAETCGCVPETSKPQSCYDGPPATAGVGSCRKGTQTCVAVGQWSACQGEVLPQKEICGNGVDDDCNGIVDDPVVCNTCPAPADPARVCYVNADHSAPQGLCANGVRSCADGILGACEQMILPAPEICDGKDNNCDGQVDENPDTLCMAGFTCVHGVCIPRTCGVESPCPDGYACQGGACVRSTCNGATCADGQICEFGACVDPCASVKCGAGSTCASGACSGGGCYFTGCDPGLVCRNGACEADPCAALTCPSGTFCRAGDCVQACTFVTCAAGQRCGGDGFCVPDLCTGKSCPPEQTCVDGTCQADPCLGIACGQGQVCDGGSCVDDPCAAITCPAGQCLRGQCYAAGTLTASPKPDEPSSSGCGCGSGAGSPLSALLLLLAAPLARRRRRPAGGGRATGVLAVLLLATALIGAGCQKASDPFDPTKCAETCGEQRCVDVLSDPVHCGRCETACGAGQICVDATCGPATAVAPFIKAVTPAAAAKGSTAPVALTGERFADGATLRLVSPRGTSTVAAQVQDAGHLTAVLDLSDSPTTSLDLRVVNPDHVISNAAQFDVITPTPIVNAVTPATISAGAAQSLAVTGSGFMPASQCRVKGARLAEQALPTTPASGTALTCTFDTAGLAPGAYELWVVNEGTLASNHFALAIQSATPHLDAVNPSTGQPGAVVALSVVGTGFDLTSAVLFDGTAQPTTYLDPGHLLVQQLTLPACASTCSSSVAVRNASVTSNTAPFVVAATAPKADNLSVAPSPLYQGDTATLTFTGSGLASATGISVLPPVGAALAASLSGTPTATEVKGTLSLSGTPDGLYSAQVVFPGGVTSSSFQFRVLSNVAVLRSATPAGGKQGDVVSTTLTASNLREPRASIRVVFQGPGAAGPARTLVPTSFAPAAPSLPTTVVVPLDLRGFETGTYALSVVNPGAAASNAVSFSVTPGPPTITAVSPACLVQSDSPATVTITGTNFAADASGAPVSQVMITSTALGGSFVALPASAVVTVKSATEIQVLLDTRDAVVDPSAGYTIYGVAVWNPPGPQQSNSDRSLKIGNACP</sequence>
<proteinExistence type="predicted"/>
<keyword evidence="3" id="KW-1185">Reference proteome</keyword>
<dbReference type="InterPro" id="IPR021655">
    <property type="entry name" value="Put_metal-bd"/>
</dbReference>
<evidence type="ECO:0000313" key="2">
    <source>
        <dbReference type="EMBL" id="BDG01875.1"/>
    </source>
</evidence>
<dbReference type="InterPro" id="IPR014756">
    <property type="entry name" value="Ig_E-set"/>
</dbReference>
<feature type="signal peptide" evidence="1">
    <location>
        <begin position="1"/>
        <end position="30"/>
    </location>
</feature>
<feature type="chain" id="PRO_5047436254" description="IPT/TIG domain-containing protein" evidence="1">
    <location>
        <begin position="31"/>
        <end position="1737"/>
    </location>
</feature>
<dbReference type="Gene3D" id="2.60.40.10">
    <property type="entry name" value="Immunoglobulins"/>
    <property type="match status" value="2"/>
</dbReference>
<gene>
    <name evidence="2" type="ORF">AMOR_08710</name>
</gene>
<dbReference type="Proteomes" id="UP001162891">
    <property type="component" value="Chromosome"/>
</dbReference>
<accession>A0ABN6MQH6</accession>
<protein>
    <recommendedName>
        <fullName evidence="4">IPT/TIG domain-containing protein</fullName>
    </recommendedName>
</protein>
<name>A0ABN6MQH6_9BACT</name>
<dbReference type="Pfam" id="PF11617">
    <property type="entry name" value="Cu-binding_MopE"/>
    <property type="match status" value="5"/>
</dbReference>
<dbReference type="EMBL" id="AP025591">
    <property type="protein sequence ID" value="BDG01875.1"/>
    <property type="molecule type" value="Genomic_DNA"/>
</dbReference>